<evidence type="ECO:0000313" key="2">
    <source>
        <dbReference type="EMBL" id="ORV35578.1"/>
    </source>
</evidence>
<reference evidence="2 3" key="1">
    <citation type="submission" date="2016-01" db="EMBL/GenBank/DDBJ databases">
        <title>The new phylogeny of the genus Mycobacterium.</title>
        <authorList>
            <person name="Tarcisio F."/>
            <person name="Conor M."/>
            <person name="Antonella G."/>
            <person name="Elisabetta G."/>
            <person name="Giulia F.S."/>
            <person name="Sara T."/>
            <person name="Anna F."/>
            <person name="Clotilde B."/>
            <person name="Roberto B."/>
            <person name="Veronica D.S."/>
            <person name="Fabio R."/>
            <person name="Monica P."/>
            <person name="Olivier J."/>
            <person name="Enrico T."/>
            <person name="Nicola S."/>
        </authorList>
    </citation>
    <scope>NUCLEOTIDE SEQUENCE [LARGE SCALE GENOMIC DNA]</scope>
    <source>
        <strain evidence="2 3">DSM 44339</strain>
    </source>
</reference>
<accession>A0A1X1SX49</accession>
<dbReference type="AlphaFoldDB" id="A0A1X1SX49"/>
<dbReference type="Proteomes" id="UP000193564">
    <property type="component" value="Unassembled WGS sequence"/>
</dbReference>
<dbReference type="OrthoDB" id="4746947at2"/>
<dbReference type="STRING" id="126673.AWC01_18220"/>
<dbReference type="Proteomes" id="UP000467201">
    <property type="component" value="Chromosome"/>
</dbReference>
<evidence type="ECO:0000313" key="3">
    <source>
        <dbReference type="Proteomes" id="UP000193564"/>
    </source>
</evidence>
<gene>
    <name evidence="2" type="ORF">AWC01_18220</name>
    <name evidence="1" type="ORF">MDOR_21550</name>
</gene>
<protein>
    <submittedName>
        <fullName evidence="2">Uncharacterized protein</fullName>
    </submittedName>
</protein>
<name>A0A1X1SX49_9MYCO</name>
<evidence type="ECO:0000313" key="1">
    <source>
        <dbReference type="EMBL" id="BBZ07986.1"/>
    </source>
</evidence>
<evidence type="ECO:0000313" key="4">
    <source>
        <dbReference type="Proteomes" id="UP000467201"/>
    </source>
</evidence>
<dbReference type="EMBL" id="LQOS01000072">
    <property type="protein sequence ID" value="ORV35578.1"/>
    <property type="molecule type" value="Genomic_DNA"/>
</dbReference>
<reference evidence="1" key="3">
    <citation type="submission" date="2020-02" db="EMBL/GenBank/DDBJ databases">
        <authorList>
            <person name="Matsumoto Y."/>
            <person name="Motooka D."/>
            <person name="Nakamura S."/>
        </authorList>
    </citation>
    <scope>NUCLEOTIDE SEQUENCE</scope>
    <source>
        <strain evidence="1">JCM 12405</strain>
    </source>
</reference>
<dbReference type="RefSeq" id="WP_085192791.1">
    <property type="nucleotide sequence ID" value="NZ_AP022605.1"/>
</dbReference>
<dbReference type="KEGG" id="mdr:MDOR_21550"/>
<keyword evidence="3" id="KW-1185">Reference proteome</keyword>
<organism evidence="2 3">
    <name type="scientific">Mycolicibacterium doricum</name>
    <dbReference type="NCBI Taxonomy" id="126673"/>
    <lineage>
        <taxon>Bacteria</taxon>
        <taxon>Bacillati</taxon>
        <taxon>Actinomycetota</taxon>
        <taxon>Actinomycetes</taxon>
        <taxon>Mycobacteriales</taxon>
        <taxon>Mycobacteriaceae</taxon>
        <taxon>Mycolicibacterium</taxon>
    </lineage>
</organism>
<reference evidence="1 4" key="2">
    <citation type="journal article" date="2019" name="Emerg. Microbes Infect.">
        <title>Comprehensive subspecies identification of 175 nontuberculous mycobacteria species based on 7547 genomic profiles.</title>
        <authorList>
            <person name="Matsumoto Y."/>
            <person name="Kinjo T."/>
            <person name="Motooka D."/>
            <person name="Nabeya D."/>
            <person name="Jung N."/>
            <person name="Uechi K."/>
            <person name="Horii T."/>
            <person name="Iida T."/>
            <person name="Fujita J."/>
            <person name="Nakamura S."/>
        </authorList>
    </citation>
    <scope>NUCLEOTIDE SEQUENCE [LARGE SCALE GENOMIC DNA]</scope>
    <source>
        <strain evidence="1 4">JCM 12405</strain>
    </source>
</reference>
<proteinExistence type="predicted"/>
<dbReference type="EMBL" id="AP022605">
    <property type="protein sequence ID" value="BBZ07986.1"/>
    <property type="molecule type" value="Genomic_DNA"/>
</dbReference>
<sequence>MTVDMINDPDRLRTQVAALLADLPGQEDAGDLADCDIDTVAARLEQAHDLLVQALAAVERG</sequence>